<sequence length="319" mass="34206">MPPVFYKRGWVADAPSGVLQSALDRAGAAPGEASLGEIQDDEGLPCWRRDGGNWVLALQNIPDPGVVQVDASEEALRLILDGAALEMPWPRPVTRCEVDSLEAKFSKKKCELRVCLSDVEPREECLPAAGLLPLQRPAEAVPSSARVQELPDLSVPAVEVPDVPARFWAGQRPAMPARAAQRVVSGYATDPDMADLNVLILHSAASNGDVARVRALLEARVDPDSCDERGASPLEKACLAGHLGMADLLLLHGARAEGLPGAQTTPLHRALSMGERPGLEKLVELLLDHRANPKIKDAAGRSAADMARELRWPRSLLPT</sequence>
<protein>
    <submittedName>
        <fullName evidence="4">Tnks protein</fullName>
    </submittedName>
</protein>
<dbReference type="EMBL" id="CAJNDS010002300">
    <property type="protein sequence ID" value="CAE7419629.1"/>
    <property type="molecule type" value="Genomic_DNA"/>
</dbReference>
<dbReference type="PANTHER" id="PTHR24171">
    <property type="entry name" value="ANKYRIN REPEAT DOMAIN-CONTAINING PROTEIN 39-RELATED"/>
    <property type="match status" value="1"/>
</dbReference>
<dbReference type="InterPro" id="IPR036770">
    <property type="entry name" value="Ankyrin_rpt-contain_sf"/>
</dbReference>
<evidence type="ECO:0000256" key="2">
    <source>
        <dbReference type="ARBA" id="ARBA00023043"/>
    </source>
</evidence>
<evidence type="ECO:0000313" key="4">
    <source>
        <dbReference type="EMBL" id="CAE7419629.1"/>
    </source>
</evidence>
<comment type="caution">
    <text evidence="4">The sequence shown here is derived from an EMBL/GenBank/DDBJ whole genome shotgun (WGS) entry which is preliminary data.</text>
</comment>
<evidence type="ECO:0000313" key="5">
    <source>
        <dbReference type="Proteomes" id="UP000604046"/>
    </source>
</evidence>
<name>A0A812R4T2_9DINO</name>
<proteinExistence type="predicted"/>
<dbReference type="Pfam" id="PF12796">
    <property type="entry name" value="Ank_2"/>
    <property type="match status" value="1"/>
</dbReference>
<dbReference type="SMART" id="SM00248">
    <property type="entry name" value="ANK"/>
    <property type="match status" value="3"/>
</dbReference>
<keyword evidence="2 3" id="KW-0040">ANK repeat</keyword>
<feature type="repeat" description="ANK" evidence="3">
    <location>
        <begin position="262"/>
        <end position="298"/>
    </location>
</feature>
<dbReference type="PROSITE" id="PS50088">
    <property type="entry name" value="ANK_REPEAT"/>
    <property type="match status" value="1"/>
</dbReference>
<keyword evidence="1" id="KW-0677">Repeat</keyword>
<dbReference type="AlphaFoldDB" id="A0A812R4T2"/>
<accession>A0A812R4T2</accession>
<dbReference type="SUPFAM" id="SSF48403">
    <property type="entry name" value="Ankyrin repeat"/>
    <property type="match status" value="1"/>
</dbReference>
<evidence type="ECO:0000256" key="1">
    <source>
        <dbReference type="ARBA" id="ARBA00022737"/>
    </source>
</evidence>
<gene>
    <name evidence="4" type="primary">Tnks</name>
    <name evidence="4" type="ORF">SNAT2548_LOCUS22821</name>
</gene>
<dbReference type="Gene3D" id="1.25.40.20">
    <property type="entry name" value="Ankyrin repeat-containing domain"/>
    <property type="match status" value="1"/>
</dbReference>
<dbReference type="OrthoDB" id="539213at2759"/>
<organism evidence="4 5">
    <name type="scientific">Symbiodinium natans</name>
    <dbReference type="NCBI Taxonomy" id="878477"/>
    <lineage>
        <taxon>Eukaryota</taxon>
        <taxon>Sar</taxon>
        <taxon>Alveolata</taxon>
        <taxon>Dinophyceae</taxon>
        <taxon>Suessiales</taxon>
        <taxon>Symbiodiniaceae</taxon>
        <taxon>Symbiodinium</taxon>
    </lineage>
</organism>
<dbReference type="InterPro" id="IPR002110">
    <property type="entry name" value="Ankyrin_rpt"/>
</dbReference>
<evidence type="ECO:0000256" key="3">
    <source>
        <dbReference type="PROSITE-ProRule" id="PRU00023"/>
    </source>
</evidence>
<keyword evidence="5" id="KW-1185">Reference proteome</keyword>
<reference evidence="4" key="1">
    <citation type="submission" date="2021-02" db="EMBL/GenBank/DDBJ databases">
        <authorList>
            <person name="Dougan E. K."/>
            <person name="Rhodes N."/>
            <person name="Thang M."/>
            <person name="Chan C."/>
        </authorList>
    </citation>
    <scope>NUCLEOTIDE SEQUENCE</scope>
</reference>
<dbReference type="Proteomes" id="UP000604046">
    <property type="component" value="Unassembled WGS sequence"/>
</dbReference>